<dbReference type="InterPro" id="IPR027417">
    <property type="entry name" value="P-loop_NTPase"/>
</dbReference>
<dbReference type="NCBIfam" id="TIGR00483">
    <property type="entry name" value="EF-1_alpha"/>
    <property type="match status" value="1"/>
</dbReference>
<keyword evidence="7 10" id="KW-0251">Elongation factor</keyword>
<dbReference type="FunFam" id="2.40.30.10:FF:000003">
    <property type="entry name" value="Elongation factor 1-alpha"/>
    <property type="match status" value="1"/>
</dbReference>
<dbReference type="GO" id="GO:0003729">
    <property type="term" value="F:mRNA binding"/>
    <property type="evidence" value="ECO:0007669"/>
    <property type="project" value="UniProtKB-ARBA"/>
</dbReference>
<comment type="subcellular location">
    <subcellularLocation>
        <location evidence="2">Cytoplasm</location>
    </subcellularLocation>
</comment>
<keyword evidence="9 10" id="KW-0342">GTP-binding</keyword>
<keyword evidence="14" id="KW-1185">Reference proteome</keyword>
<evidence type="ECO:0000256" key="7">
    <source>
        <dbReference type="ARBA" id="ARBA00022768"/>
    </source>
</evidence>
<dbReference type="PRINTS" id="PR00315">
    <property type="entry name" value="ELONGATNFCT"/>
</dbReference>
<sequence length="487" mass="53679">MGKEKVHINIVVIGHVDSGKSTTTGHLIYKLGGIDKRVIERFEKEAAEMNKRSFKYAWVLDKLKAERERGITIDIALWKFETTKYYCTVIDAPGHRDFIKNMITGTSQADCAVLIIDSTTGGFEAGISKDGQTREHALLAFTLGVRQMICCCNKMDATTPKYSKPRYDEIVKEVSSYIKKVGYNPDKIPFVPISGFEGDNMIERSTNLDWYKGPTLLEALDQIQEPKRPSDKPLRLPLQDVYKIGGIGTVPVGRVETGVIKPGMVVTFGPTGLTTEVKSVEMHHEALQEALPGDNVGFNVKNVAVKDLKRGYVASNSKDDPAKGAASFTSQIDRRSGKELEKEPKFLKNGDAGIVKMIPTKPMVVETFSEYPPLGRFAVRDMRQTVAVGVIKNVDKKDPSGAKVTKAAAKKGANSGDSYSGWVQWVRWWWVLWLGVEACCGCGEWGCLSGFSGGGGSGCLMVDRDLVTVLWRCWWLCYGGEVVDLAA</sequence>
<evidence type="ECO:0000256" key="9">
    <source>
        <dbReference type="ARBA" id="ARBA00023134"/>
    </source>
</evidence>
<dbReference type="Pfam" id="PF00009">
    <property type="entry name" value="GTP_EFTU"/>
    <property type="match status" value="1"/>
</dbReference>
<dbReference type="SUPFAM" id="SSF52540">
    <property type="entry name" value="P-loop containing nucleoside triphosphate hydrolases"/>
    <property type="match status" value="1"/>
</dbReference>
<gene>
    <name evidence="13" type="ORF">FPE_LOCUS18263</name>
</gene>
<evidence type="ECO:0000256" key="5">
    <source>
        <dbReference type="ARBA" id="ARBA00022490"/>
    </source>
</evidence>
<dbReference type="SUPFAM" id="SSF50465">
    <property type="entry name" value="EF-Tu/eEF-1alpha/eIF2-gamma C-terminal domain"/>
    <property type="match status" value="1"/>
</dbReference>
<evidence type="ECO:0000256" key="8">
    <source>
        <dbReference type="ARBA" id="ARBA00022917"/>
    </source>
</evidence>
<evidence type="ECO:0000256" key="6">
    <source>
        <dbReference type="ARBA" id="ARBA00022741"/>
    </source>
</evidence>
<feature type="compositionally biased region" description="Basic and acidic residues" evidence="11">
    <location>
        <begin position="332"/>
        <end position="343"/>
    </location>
</feature>
<comment type="similarity">
    <text evidence="3 10">Belongs to the TRAFAC class translation factor GTPase superfamily. Classic translation factor GTPase family. EF-Tu/EF-1A subfamily.</text>
</comment>
<proteinExistence type="inferred from homology"/>
<dbReference type="Pfam" id="PF22594">
    <property type="entry name" value="GTP-eEF1A_C"/>
    <property type="match status" value="1"/>
</dbReference>
<keyword evidence="8" id="KW-0648">Protein biosynthesis</keyword>
<dbReference type="AlphaFoldDB" id="A0AAD2DZS3"/>
<evidence type="ECO:0000313" key="14">
    <source>
        <dbReference type="Proteomes" id="UP000834106"/>
    </source>
</evidence>
<dbReference type="CDD" id="cd01883">
    <property type="entry name" value="EF1_alpha"/>
    <property type="match status" value="1"/>
</dbReference>
<evidence type="ECO:0000256" key="4">
    <source>
        <dbReference type="ARBA" id="ARBA00022481"/>
    </source>
</evidence>
<dbReference type="PANTHER" id="PTHR23115">
    <property type="entry name" value="TRANSLATION FACTOR"/>
    <property type="match status" value="1"/>
</dbReference>
<dbReference type="InterPro" id="IPR050100">
    <property type="entry name" value="TRAFAC_GTPase_members"/>
</dbReference>
<feature type="domain" description="Tr-type G" evidence="12">
    <location>
        <begin position="5"/>
        <end position="230"/>
    </location>
</feature>
<dbReference type="EMBL" id="OU503046">
    <property type="protein sequence ID" value="CAI9770833.1"/>
    <property type="molecule type" value="Genomic_DNA"/>
</dbReference>
<protein>
    <recommendedName>
        <fullName evidence="10">Elongation factor 1-alpha</fullName>
    </recommendedName>
</protein>
<name>A0AAD2DZS3_9LAMI</name>
<dbReference type="InterPro" id="IPR004161">
    <property type="entry name" value="EFTu-like_2"/>
</dbReference>
<evidence type="ECO:0000256" key="10">
    <source>
        <dbReference type="RuleBase" id="RU000325"/>
    </source>
</evidence>
<dbReference type="CDD" id="cd03693">
    <property type="entry name" value="EF1_alpha_II"/>
    <property type="match status" value="1"/>
</dbReference>
<dbReference type="Gene3D" id="2.40.30.10">
    <property type="entry name" value="Translation factors"/>
    <property type="match status" value="2"/>
</dbReference>
<keyword evidence="4" id="KW-0488">Methylation</keyword>
<reference evidence="13" key="1">
    <citation type="submission" date="2023-05" db="EMBL/GenBank/DDBJ databases">
        <authorList>
            <person name="Huff M."/>
        </authorList>
    </citation>
    <scope>NUCLEOTIDE SEQUENCE</scope>
</reference>
<dbReference type="GO" id="GO:0003924">
    <property type="term" value="F:GTPase activity"/>
    <property type="evidence" value="ECO:0007669"/>
    <property type="project" value="UniProtKB-UniRule"/>
</dbReference>
<dbReference type="InterPro" id="IPR054696">
    <property type="entry name" value="GTP-eEF1A_C"/>
</dbReference>
<dbReference type="FunFam" id="3.40.50.300:FF:000255">
    <property type="entry name" value="Elongation factor 1-alpha"/>
    <property type="match status" value="1"/>
</dbReference>
<dbReference type="InterPro" id="IPR031157">
    <property type="entry name" value="G_TR_CS"/>
</dbReference>
<dbReference type="PROSITE" id="PS00301">
    <property type="entry name" value="G_TR_1"/>
    <property type="match status" value="1"/>
</dbReference>
<dbReference type="Gene3D" id="3.40.50.300">
    <property type="entry name" value="P-loop containing nucleotide triphosphate hydrolases"/>
    <property type="match status" value="1"/>
</dbReference>
<keyword evidence="6 10" id="KW-0547">Nucleotide-binding</keyword>
<dbReference type="SUPFAM" id="SSF50447">
    <property type="entry name" value="Translation proteins"/>
    <property type="match status" value="1"/>
</dbReference>
<evidence type="ECO:0000313" key="13">
    <source>
        <dbReference type="EMBL" id="CAI9770833.1"/>
    </source>
</evidence>
<dbReference type="InterPro" id="IPR009001">
    <property type="entry name" value="Transl_elong_EF1A/Init_IF2_C"/>
</dbReference>
<dbReference type="Proteomes" id="UP000834106">
    <property type="component" value="Chromosome 11"/>
</dbReference>
<comment type="function">
    <text evidence="1 10">This protein promotes the GTP-dependent binding of aminoacyl-tRNA to the A-site of ribosomes during protein biosynthesis.</text>
</comment>
<dbReference type="GO" id="GO:0005737">
    <property type="term" value="C:cytoplasm"/>
    <property type="evidence" value="ECO:0007669"/>
    <property type="project" value="UniProtKB-SubCell"/>
</dbReference>
<accession>A0AAD2DZS3</accession>
<dbReference type="Pfam" id="PF03144">
    <property type="entry name" value="GTP_EFTU_D2"/>
    <property type="match status" value="1"/>
</dbReference>
<organism evidence="13 14">
    <name type="scientific">Fraxinus pennsylvanica</name>
    <dbReference type="NCBI Taxonomy" id="56036"/>
    <lineage>
        <taxon>Eukaryota</taxon>
        <taxon>Viridiplantae</taxon>
        <taxon>Streptophyta</taxon>
        <taxon>Embryophyta</taxon>
        <taxon>Tracheophyta</taxon>
        <taxon>Spermatophyta</taxon>
        <taxon>Magnoliopsida</taxon>
        <taxon>eudicotyledons</taxon>
        <taxon>Gunneridae</taxon>
        <taxon>Pentapetalae</taxon>
        <taxon>asterids</taxon>
        <taxon>lamiids</taxon>
        <taxon>Lamiales</taxon>
        <taxon>Oleaceae</taxon>
        <taxon>Oleeae</taxon>
        <taxon>Fraxinus</taxon>
    </lineage>
</organism>
<dbReference type="InterPro" id="IPR004539">
    <property type="entry name" value="Transl_elong_EF1A_euk/arc"/>
</dbReference>
<feature type="region of interest" description="Disordered" evidence="11">
    <location>
        <begin position="315"/>
        <end position="343"/>
    </location>
</feature>
<evidence type="ECO:0000256" key="1">
    <source>
        <dbReference type="ARBA" id="ARBA00003982"/>
    </source>
</evidence>
<dbReference type="InterPro" id="IPR000795">
    <property type="entry name" value="T_Tr_GTP-bd_dom"/>
</dbReference>
<dbReference type="GO" id="GO:0003746">
    <property type="term" value="F:translation elongation factor activity"/>
    <property type="evidence" value="ECO:0007669"/>
    <property type="project" value="UniProtKB-UniRule"/>
</dbReference>
<evidence type="ECO:0000256" key="3">
    <source>
        <dbReference type="ARBA" id="ARBA00007249"/>
    </source>
</evidence>
<dbReference type="PROSITE" id="PS51722">
    <property type="entry name" value="G_TR_2"/>
    <property type="match status" value="1"/>
</dbReference>
<evidence type="ECO:0000259" key="12">
    <source>
        <dbReference type="PROSITE" id="PS51722"/>
    </source>
</evidence>
<evidence type="ECO:0000256" key="11">
    <source>
        <dbReference type="SAM" id="MobiDB-lite"/>
    </source>
</evidence>
<dbReference type="FunFam" id="2.40.30.10:FF:000005">
    <property type="entry name" value="Elongation factor 1-alpha"/>
    <property type="match status" value="1"/>
</dbReference>
<keyword evidence="5" id="KW-0963">Cytoplasm</keyword>
<dbReference type="InterPro" id="IPR009000">
    <property type="entry name" value="Transl_B-barrel_sf"/>
</dbReference>
<dbReference type="GO" id="GO:0005525">
    <property type="term" value="F:GTP binding"/>
    <property type="evidence" value="ECO:0007669"/>
    <property type="project" value="UniProtKB-UniRule"/>
</dbReference>
<evidence type="ECO:0000256" key="2">
    <source>
        <dbReference type="ARBA" id="ARBA00004496"/>
    </source>
</evidence>